<comment type="caution">
    <text evidence="2">The sequence shown here is derived from an EMBL/GenBank/DDBJ whole genome shotgun (WGS) entry which is preliminary data.</text>
</comment>
<reference evidence="2" key="1">
    <citation type="submission" date="2020-03" db="EMBL/GenBank/DDBJ databases">
        <authorList>
            <person name="He L."/>
        </authorList>
    </citation>
    <scope>NUCLEOTIDE SEQUENCE</scope>
    <source>
        <strain evidence="2">CkLH20</strain>
    </source>
</reference>
<proteinExistence type="predicted"/>
<sequence>MKFPQLSLGLLAALTTSTAATEPPSAPQSYCPPRPATPAKQRAILEELTQTLLIEKNFGDGVPRFFAEDYIQHEPSALSGRGNALNALLSLPAAVKYVPVHKGVDNDHAWVFERMEVPGAETMAVAEFFRFNGTCIQEHWNVYMTKPPNSTNPLPLW</sequence>
<feature type="signal peptide" evidence="1">
    <location>
        <begin position="1"/>
        <end position="20"/>
    </location>
</feature>
<dbReference type="Gene3D" id="3.10.450.50">
    <property type="match status" value="1"/>
</dbReference>
<organism evidence="2 3">
    <name type="scientific">Colletotrichum karsti</name>
    <dbReference type="NCBI Taxonomy" id="1095194"/>
    <lineage>
        <taxon>Eukaryota</taxon>
        <taxon>Fungi</taxon>
        <taxon>Dikarya</taxon>
        <taxon>Ascomycota</taxon>
        <taxon>Pezizomycotina</taxon>
        <taxon>Sordariomycetes</taxon>
        <taxon>Hypocreomycetidae</taxon>
        <taxon>Glomerellales</taxon>
        <taxon>Glomerellaceae</taxon>
        <taxon>Colletotrichum</taxon>
        <taxon>Colletotrichum boninense species complex</taxon>
    </lineage>
</organism>
<name>A0A9P6HW53_9PEZI</name>
<dbReference type="AlphaFoldDB" id="A0A9P6HW53"/>
<dbReference type="SUPFAM" id="SSF54427">
    <property type="entry name" value="NTF2-like"/>
    <property type="match status" value="1"/>
</dbReference>
<dbReference type="EMBL" id="JAATWM020000041">
    <property type="protein sequence ID" value="KAF9871923.1"/>
    <property type="molecule type" value="Genomic_DNA"/>
</dbReference>
<dbReference type="RefSeq" id="XP_038741384.1">
    <property type="nucleotide sequence ID" value="XM_038893269.1"/>
</dbReference>
<keyword evidence="3" id="KW-1185">Reference proteome</keyword>
<dbReference type="OrthoDB" id="2820488at2759"/>
<dbReference type="InterPro" id="IPR032710">
    <property type="entry name" value="NTF2-like_dom_sf"/>
</dbReference>
<keyword evidence="1" id="KW-0732">Signal</keyword>
<evidence type="ECO:0000256" key="1">
    <source>
        <dbReference type="SAM" id="SignalP"/>
    </source>
</evidence>
<evidence type="ECO:0000313" key="3">
    <source>
        <dbReference type="Proteomes" id="UP000781932"/>
    </source>
</evidence>
<protein>
    <submittedName>
        <fullName evidence="2">Integron cassette protein</fullName>
    </submittedName>
</protein>
<dbReference type="GeneID" id="62166343"/>
<dbReference type="Proteomes" id="UP000781932">
    <property type="component" value="Unassembled WGS sequence"/>
</dbReference>
<gene>
    <name evidence="2" type="ORF">CkaCkLH20_10555</name>
</gene>
<evidence type="ECO:0000313" key="2">
    <source>
        <dbReference type="EMBL" id="KAF9871923.1"/>
    </source>
</evidence>
<feature type="chain" id="PRO_5040475926" evidence="1">
    <location>
        <begin position="21"/>
        <end position="157"/>
    </location>
</feature>
<accession>A0A9P6HW53</accession>
<reference evidence="2" key="2">
    <citation type="submission" date="2020-11" db="EMBL/GenBank/DDBJ databases">
        <title>Whole genome sequencing of Colletotrichum sp.</title>
        <authorList>
            <person name="Li H."/>
        </authorList>
    </citation>
    <scope>NUCLEOTIDE SEQUENCE</scope>
    <source>
        <strain evidence="2">CkLH20</strain>
    </source>
</reference>